<keyword evidence="1" id="KW-1133">Transmembrane helix</keyword>
<feature type="transmembrane region" description="Helical" evidence="1">
    <location>
        <begin position="39"/>
        <end position="58"/>
    </location>
</feature>
<feature type="transmembrane region" description="Helical" evidence="1">
    <location>
        <begin position="95"/>
        <end position="116"/>
    </location>
</feature>
<feature type="transmembrane region" description="Helical" evidence="1">
    <location>
        <begin position="122"/>
        <end position="145"/>
    </location>
</feature>
<dbReference type="Proteomes" id="UP000075606">
    <property type="component" value="Unassembled WGS sequence"/>
</dbReference>
<dbReference type="RefSeq" id="WP_068216805.1">
    <property type="nucleotide sequence ID" value="NZ_CP139724.1"/>
</dbReference>
<proteinExistence type="predicted"/>
<dbReference type="STRING" id="333140.AWW68_03940"/>
<name>A0A150XGU9_9BACT</name>
<evidence type="ECO:0000256" key="1">
    <source>
        <dbReference type="SAM" id="Phobius"/>
    </source>
</evidence>
<evidence type="ECO:0008006" key="4">
    <source>
        <dbReference type="Google" id="ProtNLM"/>
    </source>
</evidence>
<evidence type="ECO:0000313" key="2">
    <source>
        <dbReference type="EMBL" id="KYG77928.1"/>
    </source>
</evidence>
<gene>
    <name evidence="2" type="ORF">AWW68_03940</name>
</gene>
<feature type="transmembrane region" description="Helical" evidence="1">
    <location>
        <begin position="157"/>
        <end position="180"/>
    </location>
</feature>
<feature type="transmembrane region" description="Helical" evidence="1">
    <location>
        <begin position="64"/>
        <end position="83"/>
    </location>
</feature>
<protein>
    <recommendedName>
        <fullName evidence="4">DUF2306 domain-containing protein</fullName>
    </recommendedName>
</protein>
<keyword evidence="1" id="KW-0812">Transmembrane</keyword>
<keyword evidence="3" id="KW-1185">Reference proteome</keyword>
<dbReference type="EMBL" id="LRPC01000001">
    <property type="protein sequence ID" value="KYG77928.1"/>
    <property type="molecule type" value="Genomic_DNA"/>
</dbReference>
<comment type="caution">
    <text evidence="2">The sequence shown here is derived from an EMBL/GenBank/DDBJ whole genome shotgun (WGS) entry which is preliminary data.</text>
</comment>
<dbReference type="OrthoDB" id="5984490at2"/>
<feature type="transmembrane region" description="Helical" evidence="1">
    <location>
        <begin position="192"/>
        <end position="210"/>
    </location>
</feature>
<keyword evidence="1" id="KW-0472">Membrane</keyword>
<reference evidence="2 3" key="1">
    <citation type="submission" date="2016-01" db="EMBL/GenBank/DDBJ databases">
        <title>Genome sequencing of Roseivirga spongicola UST030701-084.</title>
        <authorList>
            <person name="Selvaratnam C."/>
            <person name="Thevarajoo S."/>
            <person name="Goh K.M."/>
            <person name="Ee R."/>
            <person name="Chan K.-G."/>
            <person name="Chong C.S."/>
        </authorList>
    </citation>
    <scope>NUCLEOTIDE SEQUENCE [LARGE SCALE GENOMIC DNA]</scope>
    <source>
        <strain evidence="2 3">UST030701-084</strain>
    </source>
</reference>
<feature type="transmembrane region" description="Helical" evidence="1">
    <location>
        <begin position="6"/>
        <end position="27"/>
    </location>
</feature>
<sequence>MADALILSHVVAGVTTLISGLLAAFFGKKGGKLHRQVGLVFYWSMFWIFISALLIISFVRFSAFLLVIAVFSWYMTFSGVRVLKLKKTMMAKPVDWTAAIITLLSGLFFIGMGFSYQLKAEWSSVVGYLCFFFGIFTAQTAWENIKGFRRGANQEKMWWWFAHMNSMCGALIASITAFTVQNGEIFKLPSEMMWLPWVVPTIIGSPLIAYSMNKYRKKFKVGKYAALNN</sequence>
<dbReference type="AlphaFoldDB" id="A0A150XGU9"/>
<evidence type="ECO:0000313" key="3">
    <source>
        <dbReference type="Proteomes" id="UP000075606"/>
    </source>
</evidence>
<accession>A0A150XGU9</accession>
<organism evidence="2 3">
    <name type="scientific">Roseivirga spongicola</name>
    <dbReference type="NCBI Taxonomy" id="333140"/>
    <lineage>
        <taxon>Bacteria</taxon>
        <taxon>Pseudomonadati</taxon>
        <taxon>Bacteroidota</taxon>
        <taxon>Cytophagia</taxon>
        <taxon>Cytophagales</taxon>
        <taxon>Roseivirgaceae</taxon>
        <taxon>Roseivirga</taxon>
    </lineage>
</organism>